<keyword evidence="6" id="KW-0378">Hydrolase</keyword>
<evidence type="ECO:0000256" key="8">
    <source>
        <dbReference type="ARBA" id="ARBA00023027"/>
    </source>
</evidence>
<evidence type="ECO:0000256" key="2">
    <source>
        <dbReference type="ARBA" id="ARBA00001947"/>
    </source>
</evidence>
<gene>
    <name evidence="11" type="ORF">JK634_00020</name>
</gene>
<dbReference type="InterPro" id="IPR050241">
    <property type="entry name" value="NAD-cap_RNA_hydrolase_NudC"/>
</dbReference>
<evidence type="ECO:0000313" key="11">
    <source>
        <dbReference type="EMBL" id="MBL4930197.1"/>
    </source>
</evidence>
<keyword evidence="7" id="KW-0460">Magnesium</keyword>
<dbReference type="PANTHER" id="PTHR42904">
    <property type="entry name" value="NUDIX HYDROLASE, NUDC SUBFAMILY"/>
    <property type="match status" value="1"/>
</dbReference>
<dbReference type="InterPro" id="IPR049734">
    <property type="entry name" value="NudC-like_C"/>
</dbReference>
<dbReference type="RefSeq" id="WP_202765584.1">
    <property type="nucleotide sequence ID" value="NZ_JAESWA010000001.1"/>
</dbReference>
<organism evidence="11 12">
    <name type="scientific">Clostridium paridis</name>
    <dbReference type="NCBI Taxonomy" id="2803863"/>
    <lineage>
        <taxon>Bacteria</taxon>
        <taxon>Bacillati</taxon>
        <taxon>Bacillota</taxon>
        <taxon>Clostridia</taxon>
        <taxon>Eubacteriales</taxon>
        <taxon>Clostridiaceae</taxon>
        <taxon>Clostridium</taxon>
    </lineage>
</organism>
<dbReference type="CDD" id="cd03429">
    <property type="entry name" value="NUDIX_NADH_pyrophosphatase_Nudt13"/>
    <property type="match status" value="1"/>
</dbReference>
<reference evidence="11" key="1">
    <citation type="submission" date="2021-01" db="EMBL/GenBank/DDBJ databases">
        <title>Genome public.</title>
        <authorList>
            <person name="Liu C."/>
            <person name="Sun Q."/>
        </authorList>
    </citation>
    <scope>NUCLEOTIDE SEQUENCE</scope>
    <source>
        <strain evidence="11">YIM B02565</strain>
    </source>
</reference>
<feature type="domain" description="Nudix hydrolase" evidence="10">
    <location>
        <begin position="37"/>
        <end position="159"/>
    </location>
</feature>
<dbReference type="GO" id="GO:0019677">
    <property type="term" value="P:NAD+ catabolic process"/>
    <property type="evidence" value="ECO:0007669"/>
    <property type="project" value="TreeGrafter"/>
</dbReference>
<evidence type="ECO:0000256" key="3">
    <source>
        <dbReference type="ARBA" id="ARBA00009595"/>
    </source>
</evidence>
<dbReference type="EC" id="3.6.1.22" evidence="4"/>
<evidence type="ECO:0000259" key="10">
    <source>
        <dbReference type="PROSITE" id="PS51462"/>
    </source>
</evidence>
<dbReference type="InterPro" id="IPR015797">
    <property type="entry name" value="NUDIX_hydrolase-like_dom_sf"/>
</dbReference>
<keyword evidence="8" id="KW-0520">NAD</keyword>
<dbReference type="PANTHER" id="PTHR42904:SF6">
    <property type="entry name" value="NAD-CAPPED RNA HYDROLASE NUDT12"/>
    <property type="match status" value="1"/>
</dbReference>
<evidence type="ECO:0000313" key="12">
    <source>
        <dbReference type="Proteomes" id="UP000623681"/>
    </source>
</evidence>
<dbReference type="InterPro" id="IPR020084">
    <property type="entry name" value="NUDIX_hydrolase_CS"/>
</dbReference>
<comment type="cofactor">
    <cofactor evidence="2">
        <name>Zn(2+)</name>
        <dbReference type="ChEBI" id="CHEBI:29105"/>
    </cofactor>
</comment>
<dbReference type="GO" id="GO:0046872">
    <property type="term" value="F:metal ion binding"/>
    <property type="evidence" value="ECO:0007669"/>
    <property type="project" value="UniProtKB-KW"/>
</dbReference>
<comment type="catalytic activity">
    <reaction evidence="9">
        <text>a 5'-end NAD(+)-phospho-ribonucleoside in mRNA + H2O = a 5'-end phospho-adenosine-phospho-ribonucleoside in mRNA + beta-nicotinamide D-ribonucleotide + 2 H(+)</text>
        <dbReference type="Rhea" id="RHEA:60876"/>
        <dbReference type="Rhea" id="RHEA-COMP:15698"/>
        <dbReference type="Rhea" id="RHEA-COMP:15719"/>
        <dbReference type="ChEBI" id="CHEBI:14649"/>
        <dbReference type="ChEBI" id="CHEBI:15377"/>
        <dbReference type="ChEBI" id="CHEBI:15378"/>
        <dbReference type="ChEBI" id="CHEBI:144029"/>
        <dbReference type="ChEBI" id="CHEBI:144051"/>
    </reaction>
    <physiologicalReaction direction="left-to-right" evidence="9">
        <dbReference type="Rhea" id="RHEA:60877"/>
    </physiologicalReaction>
</comment>
<dbReference type="GO" id="GO:0035529">
    <property type="term" value="F:NADH pyrophosphatase activity"/>
    <property type="evidence" value="ECO:0007669"/>
    <property type="project" value="TreeGrafter"/>
</dbReference>
<protein>
    <recommendedName>
        <fullName evidence="4">NAD(+) diphosphatase</fullName>
        <ecNumber evidence="4">3.6.1.22</ecNumber>
    </recommendedName>
</protein>
<proteinExistence type="inferred from homology"/>
<comment type="cofactor">
    <cofactor evidence="1">
        <name>Mg(2+)</name>
        <dbReference type="ChEBI" id="CHEBI:18420"/>
    </cofactor>
</comment>
<evidence type="ECO:0000256" key="6">
    <source>
        <dbReference type="ARBA" id="ARBA00022801"/>
    </source>
</evidence>
<evidence type="ECO:0000256" key="7">
    <source>
        <dbReference type="ARBA" id="ARBA00022842"/>
    </source>
</evidence>
<accession>A0A937FDA1</accession>
<evidence type="ECO:0000256" key="5">
    <source>
        <dbReference type="ARBA" id="ARBA00022723"/>
    </source>
</evidence>
<dbReference type="InterPro" id="IPR000086">
    <property type="entry name" value="NUDIX_hydrolase_dom"/>
</dbReference>
<dbReference type="GO" id="GO:0006742">
    <property type="term" value="P:NADP+ catabolic process"/>
    <property type="evidence" value="ECO:0007669"/>
    <property type="project" value="TreeGrafter"/>
</dbReference>
<dbReference type="PROSITE" id="PS51462">
    <property type="entry name" value="NUDIX"/>
    <property type="match status" value="1"/>
</dbReference>
<dbReference type="PROSITE" id="PS00893">
    <property type="entry name" value="NUDIX_BOX"/>
    <property type="match status" value="1"/>
</dbReference>
<evidence type="ECO:0000256" key="4">
    <source>
        <dbReference type="ARBA" id="ARBA00012381"/>
    </source>
</evidence>
<dbReference type="Proteomes" id="UP000623681">
    <property type="component" value="Unassembled WGS sequence"/>
</dbReference>
<comment type="similarity">
    <text evidence="3">Belongs to the Nudix hydrolase family. NudC subfamily.</text>
</comment>
<evidence type="ECO:0000256" key="9">
    <source>
        <dbReference type="ARBA" id="ARBA00023679"/>
    </source>
</evidence>
<keyword evidence="12" id="KW-1185">Reference proteome</keyword>
<keyword evidence="5" id="KW-0479">Metal-binding</keyword>
<sequence length="164" mass="18867">MKFKYCPLCGRELELKDSWDEGAVPFCEHDDTLFFDLPKPCAVIAVIKEKEILLLKQSYIYKNSKVLVSGYVGVDETVEQTVAREVMEETGIQIENIEYLGSDFVYGKELLMLTFMAKYKSGDINKSSEVEALEWIPLEKALEQMEEDAIGKKVVKKILEKYNY</sequence>
<dbReference type="GO" id="GO:0005829">
    <property type="term" value="C:cytosol"/>
    <property type="evidence" value="ECO:0007669"/>
    <property type="project" value="TreeGrafter"/>
</dbReference>
<dbReference type="EMBL" id="JAESWA010000001">
    <property type="protein sequence ID" value="MBL4930197.1"/>
    <property type="molecule type" value="Genomic_DNA"/>
</dbReference>
<comment type="caution">
    <text evidence="11">The sequence shown here is derived from an EMBL/GenBank/DDBJ whole genome shotgun (WGS) entry which is preliminary data.</text>
</comment>
<dbReference type="SUPFAM" id="SSF55811">
    <property type="entry name" value="Nudix"/>
    <property type="match status" value="1"/>
</dbReference>
<dbReference type="AlphaFoldDB" id="A0A937FDA1"/>
<name>A0A937FDA1_9CLOT</name>
<dbReference type="Gene3D" id="3.90.79.10">
    <property type="entry name" value="Nucleoside Triphosphate Pyrophosphohydrolase"/>
    <property type="match status" value="1"/>
</dbReference>
<dbReference type="Pfam" id="PF00293">
    <property type="entry name" value="NUDIX"/>
    <property type="match status" value="1"/>
</dbReference>
<evidence type="ECO:0000256" key="1">
    <source>
        <dbReference type="ARBA" id="ARBA00001946"/>
    </source>
</evidence>